<dbReference type="AlphaFoldDB" id="A0RVZ1"/>
<feature type="compositionally biased region" description="Basic and acidic residues" evidence="2">
    <location>
        <begin position="155"/>
        <end position="176"/>
    </location>
</feature>
<dbReference type="Pfam" id="PF00497">
    <property type="entry name" value="SBP_bac_3"/>
    <property type="match status" value="1"/>
</dbReference>
<dbReference type="PANTHER" id="PTHR35936:SF19">
    <property type="entry name" value="AMINO-ACID-BINDING PROTEIN YXEM-RELATED"/>
    <property type="match status" value="1"/>
</dbReference>
<evidence type="ECO:0000313" key="4">
    <source>
        <dbReference type="EMBL" id="ABK77508.1"/>
    </source>
</evidence>
<dbReference type="PANTHER" id="PTHR35936">
    <property type="entry name" value="MEMBRANE-BOUND LYTIC MUREIN TRANSGLYCOSYLASE F"/>
    <property type="match status" value="1"/>
</dbReference>
<sequence>MILVPAGMDALAEAEAPLKQFAKDPTKRVECNAGFELVLKKTNGQPACVKPDAKELLIERGWAIEAPMMEMMDDMMMDGMMEDEMMMDEMMGDGMMEDEMMMDEMMGDGMMEDEMMMDEMMGDGMMDEMMEGEMMDGMMAGDKMMAEDKVRVEGGDSMDDHGDHMEDKDSMSDGKTGDTVSMEEGIRVERNGVEIPQSMNDGQMMASGEFTAEEMEWLEDRVIRVAYDPQWVPLEYINSAGKLDGLSAEYISELKIATGADFEPLARNKIQDWNGALEAIKERRAEIIIMVSDTDDRREYMGFTSPHTEVEARIIMKGDPVEEEVTVDDLVGLRVGTVRNYAIEPWLDENHPDVDHWPVDDIKTGLIQLNRGELDAFLEVWPVAQHHAGELGIRTLYDAGPLLQYNMTIGYRDDMPILGSVMEKALGMIPEDRMAELLAEYTTG</sequence>
<proteinExistence type="predicted"/>
<protein>
    <submittedName>
        <fullName evidence="4">ABC-type amino acid transport/signal transduction system, periplasmic component/domain</fullName>
    </submittedName>
</protein>
<dbReference type="STRING" id="414004.CENSYa_0876"/>
<evidence type="ECO:0000313" key="5">
    <source>
        <dbReference type="Proteomes" id="UP000000758"/>
    </source>
</evidence>
<feature type="region of interest" description="Disordered" evidence="2">
    <location>
        <begin position="155"/>
        <end position="179"/>
    </location>
</feature>
<dbReference type="CDD" id="cd01007">
    <property type="entry name" value="PBP2_BvgS_HisK_like"/>
    <property type="match status" value="1"/>
</dbReference>
<keyword evidence="1" id="KW-0732">Signal</keyword>
<organism evidence="4 5">
    <name type="scientific">Cenarchaeum symbiosum (strain A)</name>
    <dbReference type="NCBI Taxonomy" id="414004"/>
    <lineage>
        <taxon>Archaea</taxon>
        <taxon>Nitrososphaerota</taxon>
        <taxon>Candidatus Cenarchaeales</taxon>
        <taxon>Candidatus Cenarchaeaceae</taxon>
        <taxon>Candidatus Cenarchaeum</taxon>
    </lineage>
</organism>
<accession>A0RVZ1</accession>
<evidence type="ECO:0000259" key="3">
    <source>
        <dbReference type="SMART" id="SM00062"/>
    </source>
</evidence>
<dbReference type="SMART" id="SM00062">
    <property type="entry name" value="PBPb"/>
    <property type="match status" value="1"/>
</dbReference>
<dbReference type="HOGENOM" id="CLU_616239_0_0_2"/>
<name>A0RVZ1_CENSY</name>
<dbReference type="InterPro" id="IPR001638">
    <property type="entry name" value="Solute-binding_3/MltF_N"/>
</dbReference>
<dbReference type="EnsemblBacteria" id="ABK77508">
    <property type="protein sequence ID" value="ABK77508"/>
    <property type="gene ID" value="CENSYa_0876"/>
</dbReference>
<evidence type="ECO:0000256" key="2">
    <source>
        <dbReference type="SAM" id="MobiDB-lite"/>
    </source>
</evidence>
<gene>
    <name evidence="4" type="ordered locus">CENSYa_0876</name>
</gene>
<dbReference type="Proteomes" id="UP000000758">
    <property type="component" value="Chromosome"/>
</dbReference>
<dbReference type="KEGG" id="csy:CENSYa_0876"/>
<reference evidence="4 5" key="1">
    <citation type="journal article" date="2006" name="Proc. Natl. Acad. Sci. U.S.A.">
        <title>Genomic analysis of the uncultivated marine crenarchaeote Cenarchaeum symbiosum.</title>
        <authorList>
            <person name="Hallam S.J."/>
            <person name="Konstantinidis K.T."/>
            <person name="Putnam N."/>
            <person name="Schleper C."/>
            <person name="Watanabe Y."/>
            <person name="Sugahara J."/>
            <person name="Preston C."/>
            <person name="de la Torre J."/>
            <person name="Richardson P.M."/>
            <person name="DeLong E.F."/>
        </authorList>
    </citation>
    <scope>NUCLEOTIDE SEQUENCE [LARGE SCALE GENOMIC DNA]</scope>
    <source>
        <strain evidence="5">A</strain>
    </source>
</reference>
<feature type="domain" description="Solute-binding protein family 3/N-terminal" evidence="3">
    <location>
        <begin position="222"/>
        <end position="440"/>
    </location>
</feature>
<dbReference type="Gene3D" id="3.40.190.10">
    <property type="entry name" value="Periplasmic binding protein-like II"/>
    <property type="match status" value="2"/>
</dbReference>
<dbReference type="EMBL" id="DP000238">
    <property type="protein sequence ID" value="ABK77508.1"/>
    <property type="molecule type" value="Genomic_DNA"/>
</dbReference>
<keyword evidence="5" id="KW-1185">Reference proteome</keyword>
<evidence type="ECO:0000256" key="1">
    <source>
        <dbReference type="ARBA" id="ARBA00022729"/>
    </source>
</evidence>
<dbReference type="SUPFAM" id="SSF53850">
    <property type="entry name" value="Periplasmic binding protein-like II"/>
    <property type="match status" value="1"/>
</dbReference>